<dbReference type="EMBL" id="BFBB01000011">
    <property type="protein sequence ID" value="GBF52110.1"/>
    <property type="molecule type" value="Genomic_DNA"/>
</dbReference>
<dbReference type="AlphaFoldDB" id="A0A2P2E5F4"/>
<dbReference type="OrthoDB" id="343589at2"/>
<evidence type="ECO:0000313" key="1">
    <source>
        <dbReference type="EMBL" id="GBF52110.1"/>
    </source>
</evidence>
<protein>
    <submittedName>
        <fullName evidence="1">Uncharacterized protein</fullName>
    </submittedName>
</protein>
<reference evidence="1 2" key="1">
    <citation type="submission" date="2018-02" db="EMBL/GenBank/DDBJ databases">
        <title>Novel Leptospira species isolated from soil and water in Japan.</title>
        <authorList>
            <person name="Nakao R."/>
            <person name="Masuzawa T."/>
        </authorList>
    </citation>
    <scope>NUCLEOTIDE SEQUENCE [LARGE SCALE GENOMIC DNA]</scope>
    <source>
        <strain evidence="1 2">YH101</strain>
    </source>
</reference>
<accession>A0A2P2E5F4</accession>
<keyword evidence="2" id="KW-1185">Reference proteome</keyword>
<proteinExistence type="predicted"/>
<comment type="caution">
    <text evidence="1">The sequence shown here is derived from an EMBL/GenBank/DDBJ whole genome shotgun (WGS) entry which is preliminary data.</text>
</comment>
<gene>
    <name evidence="1" type="ORF">LPTSP4_36480</name>
</gene>
<evidence type="ECO:0000313" key="2">
    <source>
        <dbReference type="Proteomes" id="UP000245133"/>
    </source>
</evidence>
<dbReference type="RefSeq" id="WP_108978518.1">
    <property type="nucleotide sequence ID" value="NZ_BFBB01000011.1"/>
</dbReference>
<organism evidence="1 2">
    <name type="scientific">Leptospira ryugenii</name>
    <dbReference type="NCBI Taxonomy" id="1917863"/>
    <lineage>
        <taxon>Bacteria</taxon>
        <taxon>Pseudomonadati</taxon>
        <taxon>Spirochaetota</taxon>
        <taxon>Spirochaetia</taxon>
        <taxon>Leptospirales</taxon>
        <taxon>Leptospiraceae</taxon>
        <taxon>Leptospira</taxon>
    </lineage>
</organism>
<dbReference type="Proteomes" id="UP000245133">
    <property type="component" value="Unassembled WGS sequence"/>
</dbReference>
<sequence length="238" mass="27702">MIKKYIILSIILTLNPSLLNSENLIESLKKQILTKGDGFWGPGGESSSWGWGFEFYDNGKMTMIFVGEGGEEIKGTYSIRNNKLYVKSDKDYECNLINLEDNLIFKLALNCSNGLRLYGYAHKSINETRKIDNNTVITMGRKRFKITENVKFRVAPELNSETIKCKFLSLQHTEIDFLPRSTVVHVLARTEDKIKIKNWNNYWYYVTVMYDMHDGESCQKDYGWIYAQFTELDSYQDI</sequence>
<name>A0A2P2E5F4_9LEPT</name>